<feature type="region of interest" description="Disordered" evidence="1">
    <location>
        <begin position="157"/>
        <end position="177"/>
    </location>
</feature>
<dbReference type="RefSeq" id="WP_223075260.1">
    <property type="nucleotide sequence ID" value="NZ_JADMNK010000010.1"/>
</dbReference>
<keyword evidence="3" id="KW-1185">Reference proteome</keyword>
<name>A0ABS7S210_9ENTR</name>
<accession>A0ABS7S210</accession>
<sequence>MNLKTVFDVMAYAQANGFTPTATRGILTHANARLLKPYTIFSGNVTAAAIEAARTMRGEYVGHTLIVEHPEKMQRGLTDWVRDNVLNDYDAFEREVRRLSTVNIATRLENAALSQKDATYESLGITLVAWADIPADVQRLLYIHCIGKRCGNHADFTPGRQHEPAEGGQAVSRGQAA</sequence>
<proteinExistence type="predicted"/>
<evidence type="ECO:0000256" key="1">
    <source>
        <dbReference type="SAM" id="MobiDB-lite"/>
    </source>
</evidence>
<protein>
    <submittedName>
        <fullName evidence="2">Uncharacterized protein</fullName>
    </submittedName>
</protein>
<dbReference type="Proteomes" id="UP000706580">
    <property type="component" value="Unassembled WGS sequence"/>
</dbReference>
<evidence type="ECO:0000313" key="2">
    <source>
        <dbReference type="EMBL" id="MBZ0059586.1"/>
    </source>
</evidence>
<organism evidence="2 3">
    <name type="scientific">Leclercia barmai</name>
    <dbReference type="NCBI Taxonomy" id="2785629"/>
    <lineage>
        <taxon>Bacteria</taxon>
        <taxon>Pseudomonadati</taxon>
        <taxon>Pseudomonadota</taxon>
        <taxon>Gammaproteobacteria</taxon>
        <taxon>Enterobacterales</taxon>
        <taxon>Enterobacteriaceae</taxon>
        <taxon>Leclercia</taxon>
    </lineage>
</organism>
<reference evidence="2 3" key="1">
    <citation type="submission" date="2020-11" db="EMBL/GenBank/DDBJ databases">
        <title>Draft Genome of Enterobacter sp. strain EMC7.</title>
        <authorList>
            <person name="Barman P."/>
            <person name="Sinha S."/>
            <person name="Sen S."/>
            <person name="Chakraborty R."/>
        </authorList>
    </citation>
    <scope>NUCLEOTIDE SEQUENCE [LARGE SCALE GENOMIC DNA]</scope>
    <source>
        <strain evidence="2 3">EMC7</strain>
    </source>
</reference>
<evidence type="ECO:0000313" key="3">
    <source>
        <dbReference type="Proteomes" id="UP000706580"/>
    </source>
</evidence>
<comment type="caution">
    <text evidence="2">The sequence shown here is derived from an EMBL/GenBank/DDBJ whole genome shotgun (WGS) entry which is preliminary data.</text>
</comment>
<gene>
    <name evidence="2" type="ORF">ITX56_17605</name>
</gene>
<dbReference type="EMBL" id="JADMNK010000010">
    <property type="protein sequence ID" value="MBZ0059586.1"/>
    <property type="molecule type" value="Genomic_DNA"/>
</dbReference>